<keyword evidence="7" id="KW-0067">ATP-binding</keyword>
<feature type="domain" description="Histidine kinase/HSP90-like ATPase" evidence="11">
    <location>
        <begin position="292"/>
        <end position="374"/>
    </location>
</feature>
<evidence type="ECO:0000256" key="6">
    <source>
        <dbReference type="ARBA" id="ARBA00022777"/>
    </source>
</evidence>
<keyword evidence="3" id="KW-0597">Phosphoprotein</keyword>
<feature type="transmembrane region" description="Helical" evidence="10">
    <location>
        <begin position="143"/>
        <end position="163"/>
    </location>
</feature>
<keyword evidence="14" id="KW-1185">Reference proteome</keyword>
<dbReference type="PANTHER" id="PTHR24421:SF10">
    <property type="entry name" value="NITRATE_NITRITE SENSOR PROTEIN NARQ"/>
    <property type="match status" value="1"/>
</dbReference>
<dbReference type="PANTHER" id="PTHR24421">
    <property type="entry name" value="NITRATE/NITRITE SENSOR PROTEIN NARX-RELATED"/>
    <property type="match status" value="1"/>
</dbReference>
<accession>A0A1H2Z901</accession>
<organism evidence="13 14">
    <name type="scientific">Tepidimicrobium xylanilyticum</name>
    <dbReference type="NCBI Taxonomy" id="1123352"/>
    <lineage>
        <taxon>Bacteria</taxon>
        <taxon>Bacillati</taxon>
        <taxon>Bacillota</taxon>
        <taxon>Tissierellia</taxon>
        <taxon>Tissierellales</taxon>
        <taxon>Tepidimicrobiaceae</taxon>
        <taxon>Tepidimicrobium</taxon>
    </lineage>
</organism>
<dbReference type="SUPFAM" id="SSF55874">
    <property type="entry name" value="ATPase domain of HSP90 chaperone/DNA topoisomerase II/histidine kinase"/>
    <property type="match status" value="1"/>
</dbReference>
<feature type="coiled-coil region" evidence="9">
    <location>
        <begin position="160"/>
        <end position="190"/>
    </location>
</feature>
<dbReference type="EMBL" id="FNNG01000007">
    <property type="protein sequence ID" value="SDX13942.1"/>
    <property type="molecule type" value="Genomic_DNA"/>
</dbReference>
<dbReference type="InterPro" id="IPR036890">
    <property type="entry name" value="HATPase_C_sf"/>
</dbReference>
<evidence type="ECO:0000259" key="12">
    <source>
        <dbReference type="Pfam" id="PF07730"/>
    </source>
</evidence>
<evidence type="ECO:0000256" key="10">
    <source>
        <dbReference type="SAM" id="Phobius"/>
    </source>
</evidence>
<protein>
    <recommendedName>
        <fullName evidence="2">histidine kinase</fullName>
        <ecNumber evidence="2">2.7.13.3</ecNumber>
    </recommendedName>
</protein>
<dbReference type="GO" id="GO:0046983">
    <property type="term" value="F:protein dimerization activity"/>
    <property type="evidence" value="ECO:0007669"/>
    <property type="project" value="InterPro"/>
</dbReference>
<dbReference type="InterPro" id="IPR011712">
    <property type="entry name" value="Sig_transdc_His_kin_sub3_dim/P"/>
</dbReference>
<dbReference type="GO" id="GO:0016020">
    <property type="term" value="C:membrane"/>
    <property type="evidence" value="ECO:0007669"/>
    <property type="project" value="InterPro"/>
</dbReference>
<dbReference type="RefSeq" id="WP_093752875.1">
    <property type="nucleotide sequence ID" value="NZ_BSYN01000003.1"/>
</dbReference>
<dbReference type="Proteomes" id="UP000198828">
    <property type="component" value="Unassembled WGS sequence"/>
</dbReference>
<keyword evidence="4" id="KW-0808">Transferase</keyword>
<dbReference type="GO" id="GO:0005524">
    <property type="term" value="F:ATP binding"/>
    <property type="evidence" value="ECO:0007669"/>
    <property type="project" value="UniProtKB-KW"/>
</dbReference>
<evidence type="ECO:0000256" key="5">
    <source>
        <dbReference type="ARBA" id="ARBA00022741"/>
    </source>
</evidence>
<dbReference type="GO" id="GO:0000155">
    <property type="term" value="F:phosphorelay sensor kinase activity"/>
    <property type="evidence" value="ECO:0007669"/>
    <property type="project" value="InterPro"/>
</dbReference>
<evidence type="ECO:0000256" key="4">
    <source>
        <dbReference type="ARBA" id="ARBA00022679"/>
    </source>
</evidence>
<dbReference type="Pfam" id="PF02518">
    <property type="entry name" value="HATPase_c"/>
    <property type="match status" value="1"/>
</dbReference>
<proteinExistence type="predicted"/>
<evidence type="ECO:0000256" key="1">
    <source>
        <dbReference type="ARBA" id="ARBA00000085"/>
    </source>
</evidence>
<dbReference type="InterPro" id="IPR003594">
    <property type="entry name" value="HATPase_dom"/>
</dbReference>
<keyword evidence="6 13" id="KW-0418">Kinase</keyword>
<dbReference type="CDD" id="cd16917">
    <property type="entry name" value="HATPase_UhpB-NarQ-NarX-like"/>
    <property type="match status" value="1"/>
</dbReference>
<dbReference type="Gene3D" id="3.30.565.10">
    <property type="entry name" value="Histidine kinase-like ATPase, C-terminal domain"/>
    <property type="match status" value="1"/>
</dbReference>
<sequence>MDIWRKFNTILRKILYIIFFTDIISRNKGNTIDLIIYSTLLALAIFNDYLRSYHLYKKSNTIYYTSIIISIVIVSVLEFFVGGNIKIYLFMILIDVAFLRDKKALIYLYTLNALAIIFIPLFRFAWLDGIGILQVILESPRDFLMMIILVLFSSASVFSYRALLIEKNRVEKLNEEIEKLTISKERNRVAQEIHDNIGHNLIALNMNLDVLFNMVDKEDKLNEIIVKCQRLTKDSVENLRRAVYALKDESIFENFSRSLEELRQNIADNSNIQIEYDIDPKIEDFSPEYKNILYTTIKESITNSIKHGKANKVNIDIEVGDRIQMRIKDNGIGCEEIVKGNGLVGIEERISRVNGQIRFITEKNKGFRTEIILPI</sequence>
<keyword evidence="10" id="KW-0472">Membrane</keyword>
<evidence type="ECO:0000256" key="8">
    <source>
        <dbReference type="ARBA" id="ARBA00023012"/>
    </source>
</evidence>
<reference evidence="13 14" key="1">
    <citation type="submission" date="2016-10" db="EMBL/GenBank/DDBJ databases">
        <authorList>
            <person name="de Groot N.N."/>
        </authorList>
    </citation>
    <scope>NUCLEOTIDE SEQUENCE [LARGE SCALE GENOMIC DNA]</scope>
    <source>
        <strain evidence="13 14">DSM 23310</strain>
    </source>
</reference>
<evidence type="ECO:0000313" key="14">
    <source>
        <dbReference type="Proteomes" id="UP000198828"/>
    </source>
</evidence>
<name>A0A1H2Z901_9FIRM</name>
<gene>
    <name evidence="13" type="ORF">SAMN05660923_01764</name>
</gene>
<evidence type="ECO:0000313" key="13">
    <source>
        <dbReference type="EMBL" id="SDX13942.1"/>
    </source>
</evidence>
<dbReference type="Gene3D" id="1.20.5.1930">
    <property type="match status" value="1"/>
</dbReference>
<evidence type="ECO:0000256" key="9">
    <source>
        <dbReference type="SAM" id="Coils"/>
    </source>
</evidence>
<feature type="transmembrane region" description="Helical" evidence="10">
    <location>
        <begin position="104"/>
        <end position="123"/>
    </location>
</feature>
<feature type="transmembrane region" description="Helical" evidence="10">
    <location>
        <begin position="62"/>
        <end position="83"/>
    </location>
</feature>
<comment type="catalytic activity">
    <reaction evidence="1">
        <text>ATP + protein L-histidine = ADP + protein N-phospho-L-histidine.</text>
        <dbReference type="EC" id="2.7.13.3"/>
    </reaction>
</comment>
<feature type="domain" description="Signal transduction histidine kinase subgroup 3 dimerisation and phosphoacceptor" evidence="12">
    <location>
        <begin position="185"/>
        <end position="248"/>
    </location>
</feature>
<keyword evidence="10" id="KW-1133">Transmembrane helix</keyword>
<keyword evidence="5" id="KW-0547">Nucleotide-binding</keyword>
<feature type="transmembrane region" description="Helical" evidence="10">
    <location>
        <begin position="34"/>
        <end position="50"/>
    </location>
</feature>
<dbReference type="AlphaFoldDB" id="A0A1H2Z901"/>
<dbReference type="Pfam" id="PF07730">
    <property type="entry name" value="HisKA_3"/>
    <property type="match status" value="1"/>
</dbReference>
<evidence type="ECO:0000256" key="7">
    <source>
        <dbReference type="ARBA" id="ARBA00022840"/>
    </source>
</evidence>
<dbReference type="InterPro" id="IPR050482">
    <property type="entry name" value="Sensor_HK_TwoCompSys"/>
</dbReference>
<keyword evidence="9" id="KW-0175">Coiled coil</keyword>
<dbReference type="EC" id="2.7.13.3" evidence="2"/>
<evidence type="ECO:0000259" key="11">
    <source>
        <dbReference type="Pfam" id="PF02518"/>
    </source>
</evidence>
<dbReference type="OrthoDB" id="9781904at2"/>
<evidence type="ECO:0000256" key="2">
    <source>
        <dbReference type="ARBA" id="ARBA00012438"/>
    </source>
</evidence>
<keyword evidence="10" id="KW-0812">Transmembrane</keyword>
<evidence type="ECO:0000256" key="3">
    <source>
        <dbReference type="ARBA" id="ARBA00022553"/>
    </source>
</evidence>
<keyword evidence="8" id="KW-0902">Two-component regulatory system</keyword>